<reference evidence="11 12" key="1">
    <citation type="journal article" date="2018" name="Front. Microbiol.">
        <title>Hydrolytic Capabilities as a Key to Environmental Success: Chitinolytic and Cellulolytic Acidobacteria From Acidic Sub-arctic Soils and Boreal Peatlands.</title>
        <authorList>
            <person name="Belova S.E."/>
            <person name="Ravin N.V."/>
            <person name="Pankratov T.A."/>
            <person name="Rakitin A.L."/>
            <person name="Ivanova A.A."/>
            <person name="Beletsky A.V."/>
            <person name="Mardanov A.V."/>
            <person name="Sinninghe Damste J.S."/>
            <person name="Dedysh S.N."/>
        </authorList>
    </citation>
    <scope>NUCLEOTIDE SEQUENCE [LARGE SCALE GENOMIC DNA]</scope>
    <source>
        <strain evidence="11 12">SBC82</strain>
    </source>
</reference>
<keyword evidence="2" id="KW-0813">Transport</keyword>
<keyword evidence="6 10" id="KW-0472">Membrane</keyword>
<evidence type="ECO:0000256" key="2">
    <source>
        <dbReference type="ARBA" id="ARBA00022448"/>
    </source>
</evidence>
<dbReference type="PANTHER" id="PTHR43427">
    <property type="entry name" value="CHLORIDE CHANNEL PROTEIN CLC-E"/>
    <property type="match status" value="1"/>
</dbReference>
<protein>
    <submittedName>
        <fullName evidence="11">Cl-channel, voltage-gated family protein</fullName>
    </submittedName>
</protein>
<dbReference type="CDD" id="cd00400">
    <property type="entry name" value="Voltage_gated_ClC"/>
    <property type="match status" value="1"/>
</dbReference>
<feature type="transmembrane region" description="Helical" evidence="10">
    <location>
        <begin position="385"/>
        <end position="405"/>
    </location>
</feature>
<dbReference type="GO" id="GO:0034707">
    <property type="term" value="C:chloride channel complex"/>
    <property type="evidence" value="ECO:0007669"/>
    <property type="project" value="UniProtKB-KW"/>
</dbReference>
<dbReference type="EMBL" id="CP030840">
    <property type="protein sequence ID" value="AXC09842.1"/>
    <property type="molecule type" value="Genomic_DNA"/>
</dbReference>
<evidence type="ECO:0000256" key="9">
    <source>
        <dbReference type="ARBA" id="ARBA00023303"/>
    </source>
</evidence>
<dbReference type="InterPro" id="IPR014743">
    <property type="entry name" value="Cl-channel_core"/>
</dbReference>
<keyword evidence="7" id="KW-0869">Chloride channel</keyword>
<feature type="transmembrane region" description="Helical" evidence="10">
    <location>
        <begin position="254"/>
        <end position="277"/>
    </location>
</feature>
<keyword evidence="9" id="KW-0407">Ion channel</keyword>
<keyword evidence="4 10" id="KW-1133">Transmembrane helix</keyword>
<keyword evidence="8" id="KW-0868">Chloride</keyword>
<dbReference type="Pfam" id="PF00654">
    <property type="entry name" value="Voltage_CLC"/>
    <property type="match status" value="1"/>
</dbReference>
<sequence>MPNPEAPPMAEKTIAEDLAPPPAEDRPAPRLHLAKLAPNREDRLFLVLSIFIGVISGLLVVCFRVVIEWIKILGLGSAPHAGQYRLLYIPAIAGIIVGAMVQWIFPQARGSGVNQTKAALYIYNGYISFKTMIGKFLTAAIAIGGGHSLGPEDPSLQIGAGVASIVSRHLNLSRERLRLFAPIGAAAGLAAAFNAPISAILFVIEEVIGKWSAAVLGSIVLSAISSVVVMRQFWGSEPMFRIPSVTLRDPRELIAYAVLGVFGGVASLILSKALGWLRPRLRNLPRQSHIFQPAIAGLLVGLIGFYGFPQVMGPGYEVIDQAAHGQFTWTFLLILAMLKILATTLSFSSGTPGGMFAPTLFIGAMLGASVGTFEKLVFHQLTGGIGSYALVGMGVLFAGFIRAPLTSVFMVLEVSGNYSIILPVILANTIAYLLSRVLTPVPIFEVFTHQDGLDLPSMEEQREESARHIEDALRPVDVPVVSASDTLARAAAKLRERTGESPTREPSVLLVKFDDGSWYVLRVSELDEALATLREDTAVKDVLRPERAPVLFPDLPLDSTLPHFARWPLLPVRNRAVKGLLEGLVTSEDVLKTYQQG</sequence>
<dbReference type="SUPFAM" id="SSF81340">
    <property type="entry name" value="Clc chloride channel"/>
    <property type="match status" value="1"/>
</dbReference>
<organism evidence="11 12">
    <name type="scientific">Acidisarcina polymorpha</name>
    <dbReference type="NCBI Taxonomy" id="2211140"/>
    <lineage>
        <taxon>Bacteria</taxon>
        <taxon>Pseudomonadati</taxon>
        <taxon>Acidobacteriota</taxon>
        <taxon>Terriglobia</taxon>
        <taxon>Terriglobales</taxon>
        <taxon>Acidobacteriaceae</taxon>
        <taxon>Acidisarcina</taxon>
    </lineage>
</organism>
<dbReference type="InterPro" id="IPR046342">
    <property type="entry name" value="CBS_dom_sf"/>
</dbReference>
<dbReference type="GO" id="GO:0005254">
    <property type="term" value="F:chloride channel activity"/>
    <property type="evidence" value="ECO:0007669"/>
    <property type="project" value="UniProtKB-KW"/>
</dbReference>
<keyword evidence="3 10" id="KW-0812">Transmembrane</keyword>
<keyword evidence="5" id="KW-0406">Ion transport</keyword>
<evidence type="ECO:0000256" key="5">
    <source>
        <dbReference type="ARBA" id="ARBA00023065"/>
    </source>
</evidence>
<evidence type="ECO:0000256" key="6">
    <source>
        <dbReference type="ARBA" id="ARBA00023136"/>
    </source>
</evidence>
<dbReference type="Proteomes" id="UP000253606">
    <property type="component" value="Chromosome"/>
</dbReference>
<evidence type="ECO:0000256" key="10">
    <source>
        <dbReference type="SAM" id="Phobius"/>
    </source>
</evidence>
<evidence type="ECO:0000313" key="11">
    <source>
        <dbReference type="EMBL" id="AXC09842.1"/>
    </source>
</evidence>
<evidence type="ECO:0000256" key="7">
    <source>
        <dbReference type="ARBA" id="ARBA00023173"/>
    </source>
</evidence>
<evidence type="ECO:0000256" key="3">
    <source>
        <dbReference type="ARBA" id="ARBA00022692"/>
    </source>
</evidence>
<dbReference type="KEGG" id="abas:ACPOL_0465"/>
<feature type="transmembrane region" description="Helical" evidence="10">
    <location>
        <begin position="328"/>
        <end position="347"/>
    </location>
</feature>
<keyword evidence="12" id="KW-1185">Reference proteome</keyword>
<evidence type="ECO:0000256" key="4">
    <source>
        <dbReference type="ARBA" id="ARBA00022989"/>
    </source>
</evidence>
<dbReference type="PANTHER" id="PTHR43427:SF6">
    <property type="entry name" value="CHLORIDE CHANNEL PROTEIN CLC-E"/>
    <property type="match status" value="1"/>
</dbReference>
<feature type="transmembrane region" description="Helical" evidence="10">
    <location>
        <begin position="354"/>
        <end position="373"/>
    </location>
</feature>
<feature type="transmembrane region" description="Helical" evidence="10">
    <location>
        <begin position="417"/>
        <end position="434"/>
    </location>
</feature>
<dbReference type="Gene3D" id="1.10.3080.10">
    <property type="entry name" value="Clc chloride channel"/>
    <property type="match status" value="1"/>
</dbReference>
<dbReference type="AlphaFoldDB" id="A0A2Z5FSV0"/>
<feature type="transmembrane region" description="Helical" evidence="10">
    <location>
        <begin position="44"/>
        <end position="66"/>
    </location>
</feature>
<feature type="transmembrane region" description="Helical" evidence="10">
    <location>
        <begin position="289"/>
        <end position="308"/>
    </location>
</feature>
<name>A0A2Z5FSV0_9BACT</name>
<accession>A0A2Z5FSV0</accession>
<proteinExistence type="predicted"/>
<dbReference type="InterPro" id="IPR050368">
    <property type="entry name" value="ClC-type_chloride_channel"/>
</dbReference>
<comment type="subcellular location">
    <subcellularLocation>
        <location evidence="1">Membrane</location>
        <topology evidence="1">Multi-pass membrane protein</topology>
    </subcellularLocation>
</comment>
<feature type="transmembrane region" description="Helical" evidence="10">
    <location>
        <begin position="86"/>
        <end position="105"/>
    </location>
</feature>
<feature type="transmembrane region" description="Helical" evidence="10">
    <location>
        <begin position="179"/>
        <end position="204"/>
    </location>
</feature>
<gene>
    <name evidence="11" type="ORF">ACPOL_0465</name>
</gene>
<dbReference type="SUPFAM" id="SSF54631">
    <property type="entry name" value="CBS-domain pair"/>
    <property type="match status" value="1"/>
</dbReference>
<evidence type="ECO:0000256" key="8">
    <source>
        <dbReference type="ARBA" id="ARBA00023214"/>
    </source>
</evidence>
<evidence type="ECO:0000256" key="1">
    <source>
        <dbReference type="ARBA" id="ARBA00004141"/>
    </source>
</evidence>
<dbReference type="InterPro" id="IPR001807">
    <property type="entry name" value="ClC"/>
</dbReference>
<feature type="transmembrane region" description="Helical" evidence="10">
    <location>
        <begin position="211"/>
        <end position="234"/>
    </location>
</feature>
<dbReference type="PRINTS" id="PR00762">
    <property type="entry name" value="CLCHANNEL"/>
</dbReference>
<evidence type="ECO:0000313" key="12">
    <source>
        <dbReference type="Proteomes" id="UP000253606"/>
    </source>
</evidence>